<comment type="caution">
    <text evidence="2">The sequence shown here is derived from an EMBL/GenBank/DDBJ whole genome shotgun (WGS) entry which is preliminary data.</text>
</comment>
<keyword evidence="2" id="KW-0548">Nucleotidyltransferase</keyword>
<keyword evidence="1" id="KW-0472">Membrane</keyword>
<evidence type="ECO:0000313" key="3">
    <source>
        <dbReference type="Proteomes" id="UP000325315"/>
    </source>
</evidence>
<evidence type="ECO:0000313" key="2">
    <source>
        <dbReference type="EMBL" id="KAA3484918.1"/>
    </source>
</evidence>
<proteinExistence type="predicted"/>
<dbReference type="EMBL" id="SMMG02000002">
    <property type="protein sequence ID" value="KAA3484918.1"/>
    <property type="molecule type" value="Genomic_DNA"/>
</dbReference>
<reference evidence="3" key="1">
    <citation type="journal article" date="2019" name="Plant Biotechnol. J.">
        <title>Genome sequencing of the Australian wild diploid species Gossypium australe highlights disease resistance and delayed gland morphogenesis.</title>
        <authorList>
            <person name="Cai Y."/>
            <person name="Cai X."/>
            <person name="Wang Q."/>
            <person name="Wang P."/>
            <person name="Zhang Y."/>
            <person name="Cai C."/>
            <person name="Xu Y."/>
            <person name="Wang K."/>
            <person name="Zhou Z."/>
            <person name="Wang C."/>
            <person name="Geng S."/>
            <person name="Li B."/>
            <person name="Dong Q."/>
            <person name="Hou Y."/>
            <person name="Wang H."/>
            <person name="Ai P."/>
            <person name="Liu Z."/>
            <person name="Yi F."/>
            <person name="Sun M."/>
            <person name="An G."/>
            <person name="Cheng J."/>
            <person name="Zhang Y."/>
            <person name="Shi Q."/>
            <person name="Xie Y."/>
            <person name="Shi X."/>
            <person name="Chang Y."/>
            <person name="Huang F."/>
            <person name="Chen Y."/>
            <person name="Hong S."/>
            <person name="Mi L."/>
            <person name="Sun Q."/>
            <person name="Zhang L."/>
            <person name="Zhou B."/>
            <person name="Peng R."/>
            <person name="Zhang X."/>
            <person name="Liu F."/>
        </authorList>
    </citation>
    <scope>NUCLEOTIDE SEQUENCE [LARGE SCALE GENOMIC DNA]</scope>
    <source>
        <strain evidence="3">cv. PA1801</strain>
    </source>
</reference>
<keyword evidence="2" id="KW-0695">RNA-directed DNA polymerase</keyword>
<accession>A0A5B6WU45</accession>
<dbReference type="GO" id="GO:0003964">
    <property type="term" value="F:RNA-directed DNA polymerase activity"/>
    <property type="evidence" value="ECO:0007669"/>
    <property type="project" value="UniProtKB-KW"/>
</dbReference>
<evidence type="ECO:0000256" key="1">
    <source>
        <dbReference type="SAM" id="Phobius"/>
    </source>
</evidence>
<keyword evidence="1" id="KW-0812">Transmembrane</keyword>
<dbReference type="PANTHER" id="PTHR33116:SF78">
    <property type="entry name" value="OS12G0587133 PROTEIN"/>
    <property type="match status" value="1"/>
</dbReference>
<keyword evidence="1" id="KW-1133">Transmembrane helix</keyword>
<protein>
    <submittedName>
        <fullName evidence="2">Reverse transcriptase</fullName>
    </submittedName>
</protein>
<dbReference type="PANTHER" id="PTHR33116">
    <property type="entry name" value="REVERSE TRANSCRIPTASE ZINC-BINDING DOMAIN-CONTAINING PROTEIN-RELATED-RELATED"/>
    <property type="match status" value="1"/>
</dbReference>
<organism evidence="2 3">
    <name type="scientific">Gossypium australe</name>
    <dbReference type="NCBI Taxonomy" id="47621"/>
    <lineage>
        <taxon>Eukaryota</taxon>
        <taxon>Viridiplantae</taxon>
        <taxon>Streptophyta</taxon>
        <taxon>Embryophyta</taxon>
        <taxon>Tracheophyta</taxon>
        <taxon>Spermatophyta</taxon>
        <taxon>Magnoliopsida</taxon>
        <taxon>eudicotyledons</taxon>
        <taxon>Gunneridae</taxon>
        <taxon>Pentapetalae</taxon>
        <taxon>rosids</taxon>
        <taxon>malvids</taxon>
        <taxon>Malvales</taxon>
        <taxon>Malvaceae</taxon>
        <taxon>Malvoideae</taxon>
        <taxon>Gossypium</taxon>
    </lineage>
</organism>
<feature type="transmembrane region" description="Helical" evidence="1">
    <location>
        <begin position="45"/>
        <end position="66"/>
    </location>
</feature>
<dbReference type="Proteomes" id="UP000325315">
    <property type="component" value="Unassembled WGS sequence"/>
</dbReference>
<name>A0A5B6WU45_9ROSI</name>
<keyword evidence="3" id="KW-1185">Reference proteome</keyword>
<sequence>MSCVTTTSTIILLNGFKLKSFCPSCGIRRGDKLSPFLLVLLQSTMASILIYFMQIGLLSASILNLLDKLNRDFFWKSQERSRKIHLVNWEGISRPKALGGLSIPIAKHTNEALIMKLG</sequence>
<dbReference type="OrthoDB" id="1166712at2759"/>
<gene>
    <name evidence="2" type="ORF">EPI10_006971</name>
</gene>
<dbReference type="AlphaFoldDB" id="A0A5B6WU45"/>
<keyword evidence="2" id="KW-0808">Transferase</keyword>